<comment type="catalytic activity">
    <reaction evidence="1">
        <text>ATP + protein L-histidine = ADP + protein N-phospho-L-histidine.</text>
        <dbReference type="EC" id="2.7.13.3"/>
    </reaction>
</comment>
<dbReference type="InterPro" id="IPR001789">
    <property type="entry name" value="Sig_transdc_resp-reg_receiver"/>
</dbReference>
<dbReference type="SMART" id="SM00062">
    <property type="entry name" value="PBPb"/>
    <property type="match status" value="1"/>
</dbReference>
<accession>A0A7J0BLD3</accession>
<dbReference type="SUPFAM" id="SSF47384">
    <property type="entry name" value="Homodimeric domain of signal transducing histidine kinase"/>
    <property type="match status" value="1"/>
</dbReference>
<dbReference type="RefSeq" id="WP_174406104.1">
    <property type="nucleotide sequence ID" value="NZ_BLVO01000013.1"/>
</dbReference>
<dbReference type="CDD" id="cd00082">
    <property type="entry name" value="HisKA"/>
    <property type="match status" value="1"/>
</dbReference>
<dbReference type="Gene3D" id="3.30.450.20">
    <property type="entry name" value="PAS domain"/>
    <property type="match status" value="3"/>
</dbReference>
<dbReference type="InterPro" id="IPR005467">
    <property type="entry name" value="His_kinase_dom"/>
</dbReference>
<protein>
    <recommendedName>
        <fullName evidence="2">histidine kinase</fullName>
        <ecNumber evidence="2">2.7.13.3</ecNumber>
    </recommendedName>
</protein>
<dbReference type="CDD" id="cd00130">
    <property type="entry name" value="PAS"/>
    <property type="match status" value="1"/>
</dbReference>
<evidence type="ECO:0000313" key="11">
    <source>
        <dbReference type="Proteomes" id="UP000503840"/>
    </source>
</evidence>
<dbReference type="Pfam" id="PF08448">
    <property type="entry name" value="PAS_4"/>
    <property type="match status" value="2"/>
</dbReference>
<dbReference type="EMBL" id="BLVO01000013">
    <property type="protein sequence ID" value="GFM34517.1"/>
    <property type="molecule type" value="Genomic_DNA"/>
</dbReference>
<keyword evidence="11" id="KW-1185">Reference proteome</keyword>
<name>A0A7J0BLD3_9BACT</name>
<evidence type="ECO:0000256" key="1">
    <source>
        <dbReference type="ARBA" id="ARBA00000085"/>
    </source>
</evidence>
<proteinExistence type="predicted"/>
<dbReference type="InterPro" id="IPR013656">
    <property type="entry name" value="PAS_4"/>
</dbReference>
<dbReference type="Pfam" id="PF00072">
    <property type="entry name" value="Response_reg"/>
    <property type="match status" value="1"/>
</dbReference>
<dbReference type="GO" id="GO:0000155">
    <property type="term" value="F:phosphorelay sensor kinase activity"/>
    <property type="evidence" value="ECO:0007669"/>
    <property type="project" value="InterPro"/>
</dbReference>
<dbReference type="PANTHER" id="PTHR45339:SF6">
    <property type="entry name" value="SENSORY HISTIDINE PROTEIN KINASE"/>
    <property type="match status" value="1"/>
</dbReference>
<dbReference type="InterPro" id="IPR035965">
    <property type="entry name" value="PAS-like_dom_sf"/>
</dbReference>
<dbReference type="SMART" id="SM00091">
    <property type="entry name" value="PAS"/>
    <property type="match status" value="3"/>
</dbReference>
<evidence type="ECO:0000259" key="9">
    <source>
        <dbReference type="PROSITE" id="PS50113"/>
    </source>
</evidence>
<dbReference type="Pfam" id="PF00512">
    <property type="entry name" value="HisKA"/>
    <property type="match status" value="1"/>
</dbReference>
<reference evidence="10 11" key="1">
    <citation type="submission" date="2020-05" db="EMBL/GenBank/DDBJ databases">
        <title>Draft genome sequence of Desulfovibrio sp. strain HN2T.</title>
        <authorList>
            <person name="Ueno A."/>
            <person name="Tamazawa S."/>
            <person name="Tamamura S."/>
            <person name="Murakami T."/>
            <person name="Kiyama T."/>
            <person name="Inomata H."/>
            <person name="Amano Y."/>
            <person name="Miyakawa K."/>
            <person name="Tamaki H."/>
            <person name="Naganuma T."/>
            <person name="Kaneko K."/>
        </authorList>
    </citation>
    <scope>NUCLEOTIDE SEQUENCE [LARGE SCALE GENOMIC DNA]</scope>
    <source>
        <strain evidence="10 11">HN2</strain>
    </source>
</reference>
<evidence type="ECO:0000259" key="6">
    <source>
        <dbReference type="PROSITE" id="PS50109"/>
    </source>
</evidence>
<dbReference type="SUPFAM" id="SSF55785">
    <property type="entry name" value="PYP-like sensor domain (PAS domain)"/>
    <property type="match status" value="3"/>
</dbReference>
<dbReference type="InterPro" id="IPR003661">
    <property type="entry name" value="HisK_dim/P_dom"/>
</dbReference>
<dbReference type="SMART" id="SM00086">
    <property type="entry name" value="PAC"/>
    <property type="match status" value="2"/>
</dbReference>
<dbReference type="PROSITE" id="PS50109">
    <property type="entry name" value="HIS_KIN"/>
    <property type="match status" value="1"/>
</dbReference>
<dbReference type="InterPro" id="IPR001638">
    <property type="entry name" value="Solute-binding_3/MltF_N"/>
</dbReference>
<evidence type="ECO:0000256" key="4">
    <source>
        <dbReference type="PROSITE-ProRule" id="PRU00169"/>
    </source>
</evidence>
<dbReference type="Pfam" id="PF13426">
    <property type="entry name" value="PAS_9"/>
    <property type="match status" value="1"/>
</dbReference>
<dbReference type="EC" id="2.7.13.3" evidence="2"/>
<evidence type="ECO:0000259" key="7">
    <source>
        <dbReference type="PROSITE" id="PS50110"/>
    </source>
</evidence>
<dbReference type="InterPro" id="IPR036097">
    <property type="entry name" value="HisK_dim/P_sf"/>
</dbReference>
<dbReference type="Gene3D" id="1.10.287.130">
    <property type="match status" value="1"/>
</dbReference>
<dbReference type="CDD" id="cd17546">
    <property type="entry name" value="REC_hyHK_CKI1_RcsC-like"/>
    <property type="match status" value="1"/>
</dbReference>
<dbReference type="InterPro" id="IPR001610">
    <property type="entry name" value="PAC"/>
</dbReference>
<dbReference type="NCBIfam" id="TIGR00229">
    <property type="entry name" value="sensory_box"/>
    <property type="match status" value="3"/>
</dbReference>
<dbReference type="SUPFAM" id="SSF53850">
    <property type="entry name" value="Periplasmic binding protein-like II"/>
    <property type="match status" value="1"/>
</dbReference>
<evidence type="ECO:0000256" key="5">
    <source>
        <dbReference type="SAM" id="MobiDB-lite"/>
    </source>
</evidence>
<evidence type="ECO:0000256" key="2">
    <source>
        <dbReference type="ARBA" id="ARBA00012438"/>
    </source>
</evidence>
<dbReference type="SMART" id="SM00388">
    <property type="entry name" value="HisKA"/>
    <property type="match status" value="1"/>
</dbReference>
<dbReference type="SMART" id="SM00448">
    <property type="entry name" value="REC"/>
    <property type="match status" value="1"/>
</dbReference>
<sequence length="1144" mass="125172">MIVDFRRKTLQVLILFILLILFVHLGQAVHIVVSGPVGRTESGMLLYSLLSPVRAEIRPPAPEPLVVGIPELSPPDYVSLDVSSSGFAMECMAHIAESAGYSLIIRRYPDMNAVLQDLEAGRIQAIPLLPVREPYKQFADFTTPLRSDSVGLFALSDSVFSSTSSDLQGRNVGVVRGGIALSIVRELSGTLVREASGVEQLLFMLLSGQVDAVIHPQAAVLFYARRMGLQDRIKMLDGRLLKEQYAIAVGKGNESVKDRLGIQVELFVDSPSHRKLLAKWFADDGEARQPLSLEGVLIALGLLLLGGAAIWGHMYFRRVRQRRTAILRSLLNASENAILLVSAGGDCLLGNETADRLFGEINYGAGQSGFGFLFGEDDRERRLRAISRVVDTGTPMDTLHEYGSRIYRLSMHPVPRQNGAEAFVAVTFHDVTERNAREQLVSETLRNFQLMFEGAPAGMAVLNSNMTVASANPAMGRFLGCSARELEGRLLRDLFSPEDAESTRLELHKLFAGETDRIQVERRFMHKSGVPLWASLNVVAERSDAGLIESLMVHLTDIHERKTSVERLRESEQRYRELFERASDVILLINLSSGRVEEFNQAAVAVLGYSDTELETLDCSRLVVQGAEGDFAGLFDEGLAEGQLRRKDGSAMDVQAHTRILSAAGRRYALSIIRDVTGSREAEDCLNHARRAREQAEKATESFFGSIGEELRTPLQGIMGMLQLLAETPLTDLQQHYVRMSQESGDGLMRFMEDLLEYARLTSALSTKAIDTESRDEVSCPFVIDDMLLDVVNAHAPRAARKGGKLSASIASVFPEMLVGNASRLRKIVSKMVEYSVEGTKNAKICLELRQPAGESALLKLGTRMTEFVVSVAADDLAEWAECARKVVGGEVRILQCMGSFGLALAGRFAVALGGSLSVEERDGAVELAMRVPLRWNPVDRSAERVRILAAQAVAEQTAEGDSPEYPEQISGADAGGDAARYSPVRREEVAPLLKGVKIIVADDDSINRVVIGRWLELFGGSVAYAEDGQSVATLLKSGRYDCLVLDLQMPGRNGLEVARAIRGGECGKDVSRMPIVALTAFSGKENEEACFEAGMNAFLSKPLDLRKLSEVLARLLESGGVLSSEETKAITLSEGENRLPRPH</sequence>
<dbReference type="InterPro" id="IPR000014">
    <property type="entry name" value="PAS"/>
</dbReference>
<feature type="domain" description="PAS" evidence="8">
    <location>
        <begin position="444"/>
        <end position="514"/>
    </location>
</feature>
<gene>
    <name evidence="10" type="ORF">DSM101010T_28820</name>
</gene>
<organism evidence="10 11">
    <name type="scientific">Desulfovibrio subterraneus</name>
    <dbReference type="NCBI Taxonomy" id="2718620"/>
    <lineage>
        <taxon>Bacteria</taxon>
        <taxon>Pseudomonadati</taxon>
        <taxon>Thermodesulfobacteriota</taxon>
        <taxon>Desulfovibrionia</taxon>
        <taxon>Desulfovibrionales</taxon>
        <taxon>Desulfovibrionaceae</taxon>
        <taxon>Desulfovibrio</taxon>
    </lineage>
</organism>
<feature type="domain" description="Response regulatory" evidence="7">
    <location>
        <begin position="998"/>
        <end position="1117"/>
    </location>
</feature>
<dbReference type="Gene3D" id="3.40.190.10">
    <property type="entry name" value="Periplasmic binding protein-like II"/>
    <property type="match status" value="2"/>
</dbReference>
<dbReference type="InterPro" id="IPR011006">
    <property type="entry name" value="CheY-like_superfamily"/>
</dbReference>
<dbReference type="Proteomes" id="UP000503840">
    <property type="component" value="Unassembled WGS sequence"/>
</dbReference>
<evidence type="ECO:0000256" key="3">
    <source>
        <dbReference type="ARBA" id="ARBA00022553"/>
    </source>
</evidence>
<evidence type="ECO:0000259" key="8">
    <source>
        <dbReference type="PROSITE" id="PS50112"/>
    </source>
</evidence>
<dbReference type="SUPFAM" id="SSF52172">
    <property type="entry name" value="CheY-like"/>
    <property type="match status" value="1"/>
</dbReference>
<dbReference type="PROSITE" id="PS50112">
    <property type="entry name" value="PAS"/>
    <property type="match status" value="2"/>
</dbReference>
<dbReference type="AlphaFoldDB" id="A0A7J0BLD3"/>
<feature type="domain" description="PAS" evidence="8">
    <location>
        <begin position="571"/>
        <end position="614"/>
    </location>
</feature>
<keyword evidence="3 4" id="KW-0597">Phosphoprotein</keyword>
<dbReference type="Gene3D" id="3.40.50.2300">
    <property type="match status" value="1"/>
</dbReference>
<feature type="region of interest" description="Disordered" evidence="5">
    <location>
        <begin position="958"/>
        <end position="979"/>
    </location>
</feature>
<feature type="domain" description="PAC" evidence="9">
    <location>
        <begin position="518"/>
        <end position="570"/>
    </location>
</feature>
<evidence type="ECO:0000313" key="10">
    <source>
        <dbReference type="EMBL" id="GFM34517.1"/>
    </source>
</evidence>
<feature type="domain" description="Histidine kinase" evidence="6">
    <location>
        <begin position="706"/>
        <end position="936"/>
    </location>
</feature>
<dbReference type="PANTHER" id="PTHR45339">
    <property type="entry name" value="HYBRID SIGNAL TRANSDUCTION HISTIDINE KINASE J"/>
    <property type="match status" value="1"/>
</dbReference>
<dbReference type="PROSITE" id="PS50113">
    <property type="entry name" value="PAC"/>
    <property type="match status" value="1"/>
</dbReference>
<feature type="modified residue" description="4-aspartylphosphate" evidence="4">
    <location>
        <position position="1047"/>
    </location>
</feature>
<dbReference type="InterPro" id="IPR000700">
    <property type="entry name" value="PAS-assoc_C"/>
</dbReference>
<dbReference type="PROSITE" id="PS50110">
    <property type="entry name" value="RESPONSE_REGULATORY"/>
    <property type="match status" value="1"/>
</dbReference>
<comment type="caution">
    <text evidence="10">The sequence shown here is derived from an EMBL/GenBank/DDBJ whole genome shotgun (WGS) entry which is preliminary data.</text>
</comment>